<evidence type="ECO:0000256" key="1">
    <source>
        <dbReference type="SAM" id="SignalP"/>
    </source>
</evidence>
<dbReference type="SUPFAM" id="SSF101898">
    <property type="entry name" value="NHL repeat"/>
    <property type="match status" value="1"/>
</dbReference>
<gene>
    <name evidence="3" type="ORF">TMS3_0105830</name>
</gene>
<reference evidence="3 4" key="1">
    <citation type="journal article" date="2014" name="Genome Announc.">
        <title>Draft Genome Sequence of Petroleum Oil-Degrading Marine Bacterium Pseudomonas taeanensis Strain MS-3, Isolated from a Crude Oil-Contaminated Seashore.</title>
        <authorList>
            <person name="Lee S.Y."/>
            <person name="Kim S.H."/>
            <person name="Lee D.G."/>
            <person name="Shin S."/>
            <person name="Yun S.H."/>
            <person name="Choi C.W."/>
            <person name="Chung Y.H."/>
            <person name="Choi J.S."/>
            <person name="Kahng H.Y."/>
            <person name="Kim S.I."/>
        </authorList>
    </citation>
    <scope>NUCLEOTIDE SEQUENCE [LARGE SCALE GENOMIC DNA]</scope>
    <source>
        <strain evidence="3 4">MS-3</strain>
    </source>
</reference>
<dbReference type="GO" id="GO:0016853">
    <property type="term" value="F:isomerase activity"/>
    <property type="evidence" value="ECO:0007669"/>
    <property type="project" value="UniProtKB-KW"/>
</dbReference>
<feature type="domain" description="Phytase-like" evidence="2">
    <location>
        <begin position="39"/>
        <end position="185"/>
    </location>
</feature>
<accession>A0A0A1YR44</accession>
<evidence type="ECO:0000259" key="2">
    <source>
        <dbReference type="Pfam" id="PF13449"/>
    </source>
</evidence>
<organism evidence="3 4">
    <name type="scientific">Pseudomonas taeanensis MS-3</name>
    <dbReference type="NCBI Taxonomy" id="1395571"/>
    <lineage>
        <taxon>Bacteria</taxon>
        <taxon>Pseudomonadati</taxon>
        <taxon>Pseudomonadota</taxon>
        <taxon>Gammaproteobacteria</taxon>
        <taxon>Pseudomonadales</taxon>
        <taxon>Pseudomonadaceae</taxon>
        <taxon>Pseudomonas</taxon>
    </lineage>
</organism>
<dbReference type="EMBL" id="AWSQ01000001">
    <property type="protein sequence ID" value="KFX71444.1"/>
    <property type="molecule type" value="Genomic_DNA"/>
</dbReference>
<evidence type="ECO:0000313" key="3">
    <source>
        <dbReference type="EMBL" id="KFX71444.1"/>
    </source>
</evidence>
<feature type="chain" id="PRO_5001996042" evidence="1">
    <location>
        <begin position="20"/>
        <end position="327"/>
    </location>
</feature>
<keyword evidence="3" id="KW-0413">Isomerase</keyword>
<dbReference type="eggNOG" id="COG4222">
    <property type="taxonomic scope" value="Bacteria"/>
</dbReference>
<keyword evidence="4" id="KW-1185">Reference proteome</keyword>
<dbReference type="AlphaFoldDB" id="A0A0A1YR44"/>
<proteinExistence type="predicted"/>
<protein>
    <submittedName>
        <fullName evidence="3">DNA topoisomerase IV subunit B</fullName>
    </submittedName>
</protein>
<evidence type="ECO:0000313" key="4">
    <source>
        <dbReference type="Proteomes" id="UP000030063"/>
    </source>
</evidence>
<dbReference type="Pfam" id="PF13449">
    <property type="entry name" value="Phytase-like"/>
    <property type="match status" value="1"/>
</dbReference>
<feature type="signal peptide" evidence="1">
    <location>
        <begin position="1"/>
        <end position="19"/>
    </location>
</feature>
<sequence>MRRLCVALLLIAAPLLVAAQPLDELKLLSEHPVEGIAGGNLSGLAWCSEALWAVSDRDDDRLYRLDTSQTVWHAEAEPFVAPAPPVMPLPWGLRMSTWVAGQVRGGDLDLEGLSCDAKGNRYLVSEAHAAVLQLPPAAAPQWLNLPGGLVRQARASGMLLHVNALFEGVAVDPAGERLWLAAERENRGLLVLHKQPSSWRCTGGCVLLSEGGQESAPAQLGGEPQARDFSDLVFSQGKLFTLERLGHRICRRQSDSGEVERCWSFAAEALTEARRYDSPFGVAEALVIDKDGAWVGLDNGRRARGDGEQRPLVWRFAAPKGGWGNTR</sequence>
<name>A0A0A1YR44_9PSED</name>
<dbReference type="STRING" id="1395571.TMS3_0105830"/>
<dbReference type="RefSeq" id="WP_025164290.1">
    <property type="nucleotide sequence ID" value="NZ_AWSQ01000001.1"/>
</dbReference>
<keyword evidence="1" id="KW-0732">Signal</keyword>
<comment type="caution">
    <text evidence="3">The sequence shown here is derived from an EMBL/GenBank/DDBJ whole genome shotgun (WGS) entry which is preliminary data.</text>
</comment>
<dbReference type="Proteomes" id="UP000030063">
    <property type="component" value="Unassembled WGS sequence"/>
</dbReference>
<dbReference type="OrthoDB" id="6195379at2"/>
<dbReference type="InterPro" id="IPR027372">
    <property type="entry name" value="Phytase-like_dom"/>
</dbReference>